<evidence type="ECO:0000256" key="2">
    <source>
        <dbReference type="ARBA" id="ARBA00010617"/>
    </source>
</evidence>
<comment type="similarity">
    <text evidence="2">Belongs to the cytochrome P450 family.</text>
</comment>
<dbReference type="InterPro" id="IPR036396">
    <property type="entry name" value="Cyt_P450_sf"/>
</dbReference>
<feature type="binding site" description="axial binding residue" evidence="5">
    <location>
        <position position="514"/>
    </location>
    <ligand>
        <name>heme</name>
        <dbReference type="ChEBI" id="CHEBI:30413"/>
    </ligand>
    <ligandPart>
        <name>Fe</name>
        <dbReference type="ChEBI" id="CHEBI:18248"/>
    </ligandPart>
</feature>
<dbReference type="GO" id="GO:0004497">
    <property type="term" value="F:monooxygenase activity"/>
    <property type="evidence" value="ECO:0007669"/>
    <property type="project" value="UniProtKB-KW"/>
</dbReference>
<dbReference type="EMBL" id="ML977314">
    <property type="protein sequence ID" value="KAF2120205.1"/>
    <property type="molecule type" value="Genomic_DNA"/>
</dbReference>
<proteinExistence type="inferred from homology"/>
<keyword evidence="7" id="KW-0560">Oxidoreductase</keyword>
<dbReference type="InterPro" id="IPR001128">
    <property type="entry name" value="Cyt_P450"/>
</dbReference>
<dbReference type="InterPro" id="IPR050121">
    <property type="entry name" value="Cytochrome_P450_monoxygenase"/>
</dbReference>
<keyword evidence="8" id="KW-1185">Reference proteome</keyword>
<evidence type="ECO:0000256" key="3">
    <source>
        <dbReference type="ARBA" id="ARBA00022723"/>
    </source>
</evidence>
<dbReference type="OrthoDB" id="1470350at2759"/>
<dbReference type="PRINTS" id="PR00463">
    <property type="entry name" value="EP450I"/>
</dbReference>
<keyword evidence="4 5" id="KW-0408">Iron</keyword>
<feature type="signal peptide" evidence="6">
    <location>
        <begin position="1"/>
        <end position="26"/>
    </location>
</feature>
<organism evidence="7 8">
    <name type="scientific">Lophiotrema nucula</name>
    <dbReference type="NCBI Taxonomy" id="690887"/>
    <lineage>
        <taxon>Eukaryota</taxon>
        <taxon>Fungi</taxon>
        <taxon>Dikarya</taxon>
        <taxon>Ascomycota</taxon>
        <taxon>Pezizomycotina</taxon>
        <taxon>Dothideomycetes</taxon>
        <taxon>Pleosporomycetidae</taxon>
        <taxon>Pleosporales</taxon>
        <taxon>Lophiotremataceae</taxon>
        <taxon>Lophiotrema</taxon>
    </lineage>
</organism>
<evidence type="ECO:0000256" key="5">
    <source>
        <dbReference type="PIRSR" id="PIRSR602401-1"/>
    </source>
</evidence>
<dbReference type="GO" id="GO:0005506">
    <property type="term" value="F:iron ion binding"/>
    <property type="evidence" value="ECO:0007669"/>
    <property type="project" value="InterPro"/>
</dbReference>
<gene>
    <name evidence="7" type="ORF">BDV96DRAFT_610237</name>
</gene>
<dbReference type="AlphaFoldDB" id="A0A6A5ZLQ2"/>
<dbReference type="Pfam" id="PF00067">
    <property type="entry name" value="p450"/>
    <property type="match status" value="2"/>
</dbReference>
<evidence type="ECO:0000256" key="4">
    <source>
        <dbReference type="ARBA" id="ARBA00023004"/>
    </source>
</evidence>
<dbReference type="PANTHER" id="PTHR24305">
    <property type="entry name" value="CYTOCHROME P450"/>
    <property type="match status" value="1"/>
</dbReference>
<feature type="chain" id="PRO_5025329436" evidence="6">
    <location>
        <begin position="27"/>
        <end position="571"/>
    </location>
</feature>
<keyword evidence="6" id="KW-0732">Signal</keyword>
<accession>A0A6A5ZLQ2</accession>
<reference evidence="7" key="1">
    <citation type="journal article" date="2020" name="Stud. Mycol.">
        <title>101 Dothideomycetes genomes: a test case for predicting lifestyles and emergence of pathogens.</title>
        <authorList>
            <person name="Haridas S."/>
            <person name="Albert R."/>
            <person name="Binder M."/>
            <person name="Bloem J."/>
            <person name="Labutti K."/>
            <person name="Salamov A."/>
            <person name="Andreopoulos B."/>
            <person name="Baker S."/>
            <person name="Barry K."/>
            <person name="Bills G."/>
            <person name="Bluhm B."/>
            <person name="Cannon C."/>
            <person name="Castanera R."/>
            <person name="Culley D."/>
            <person name="Daum C."/>
            <person name="Ezra D."/>
            <person name="Gonzalez J."/>
            <person name="Henrissat B."/>
            <person name="Kuo A."/>
            <person name="Liang C."/>
            <person name="Lipzen A."/>
            <person name="Lutzoni F."/>
            <person name="Magnuson J."/>
            <person name="Mondo S."/>
            <person name="Nolan M."/>
            <person name="Ohm R."/>
            <person name="Pangilinan J."/>
            <person name="Park H.-J."/>
            <person name="Ramirez L."/>
            <person name="Alfaro M."/>
            <person name="Sun H."/>
            <person name="Tritt A."/>
            <person name="Yoshinaga Y."/>
            <person name="Zwiers L.-H."/>
            <person name="Turgeon B."/>
            <person name="Goodwin S."/>
            <person name="Spatafora J."/>
            <person name="Crous P."/>
            <person name="Grigoriev I."/>
        </authorList>
    </citation>
    <scope>NUCLEOTIDE SEQUENCE</scope>
    <source>
        <strain evidence="7">CBS 627.86</strain>
    </source>
</reference>
<dbReference type="Proteomes" id="UP000799770">
    <property type="component" value="Unassembled WGS sequence"/>
</dbReference>
<evidence type="ECO:0000256" key="1">
    <source>
        <dbReference type="ARBA" id="ARBA00001971"/>
    </source>
</evidence>
<dbReference type="PANTHER" id="PTHR24305:SF232">
    <property type="entry name" value="P450, PUTATIVE (EUROFUNG)-RELATED"/>
    <property type="match status" value="1"/>
</dbReference>
<keyword evidence="3 5" id="KW-0479">Metal-binding</keyword>
<evidence type="ECO:0000313" key="7">
    <source>
        <dbReference type="EMBL" id="KAF2120205.1"/>
    </source>
</evidence>
<dbReference type="GO" id="GO:0020037">
    <property type="term" value="F:heme binding"/>
    <property type="evidence" value="ECO:0007669"/>
    <property type="project" value="InterPro"/>
</dbReference>
<evidence type="ECO:0000256" key="6">
    <source>
        <dbReference type="SAM" id="SignalP"/>
    </source>
</evidence>
<evidence type="ECO:0000313" key="8">
    <source>
        <dbReference type="Proteomes" id="UP000799770"/>
    </source>
</evidence>
<keyword evidence="5" id="KW-0349">Heme</keyword>
<comment type="cofactor">
    <cofactor evidence="1 5">
        <name>heme</name>
        <dbReference type="ChEBI" id="CHEBI:30413"/>
    </cofactor>
</comment>
<name>A0A6A5ZLQ2_9PLEO</name>
<dbReference type="SUPFAM" id="SSF48264">
    <property type="entry name" value="Cytochrome P450"/>
    <property type="match status" value="1"/>
</dbReference>
<protein>
    <submittedName>
        <fullName evidence="7">Cytochrome P450 monooxygenase</fullName>
    </submittedName>
</protein>
<dbReference type="PRINTS" id="PR00385">
    <property type="entry name" value="P450"/>
</dbReference>
<dbReference type="InterPro" id="IPR002401">
    <property type="entry name" value="Cyt_P450_E_grp-I"/>
</dbReference>
<keyword evidence="7" id="KW-0503">Monooxygenase</keyword>
<dbReference type="GO" id="GO:0016705">
    <property type="term" value="F:oxidoreductase activity, acting on paired donors, with incorporation or reduction of molecular oxygen"/>
    <property type="evidence" value="ECO:0007669"/>
    <property type="project" value="InterPro"/>
</dbReference>
<sequence>MHACKHNRMEIASILCCYLLYQLALPKPIPGIPYNEVSVRGLLGDLPALARHVKDGGNFASYALSTVRALNSPLVQIFVRPFGKPNVLLADFGEARDLLLHRKEFDRSRVAGDLTKGFAHDHHIKLKTGEAWKSQRRLIQDLMTPNYLHNVAGPVVYQKARMLMDLWRIKAEIAGERPFEASDDVFRGALDGVMSFCFGERFRDTAMGPAIDALHELDRGAMELKHDGNPREPVKFHVPPLNAVLESIVTISETPLQVQGSPWPGLKWAFVLRNKRIAQAVEVKERYIHDELEAIVERLRASENDAEKSAVHHMVLRERALAEKEGRAPQYFSRVMIDEVFGFIFAGHETTSTTIGWGLKLLADNPHVSSKLRTVLRASFALAWSEARQPTMQEIARAHIPYLDATLEEIQRCGGTTPIIDREAVVDTQLLGQHIPKGTNVACLVMGPSMMEPGLVGEGTRTIHTDKGTKVKPWDPSNISSFDPERWIADKNGAEVFNPAAGPQLAFGLGARACYGKRLAYLQMRIFFSLLLWNFELLPCPPVLSDYSSGLVITNKPKHCYACLREVNSFK</sequence>
<dbReference type="Gene3D" id="1.10.630.10">
    <property type="entry name" value="Cytochrome P450"/>
    <property type="match status" value="1"/>
</dbReference>